<comment type="caution">
    <text evidence="1">The sequence shown here is derived from an EMBL/GenBank/DDBJ whole genome shotgun (WGS) entry which is preliminary data.</text>
</comment>
<reference evidence="1 2" key="1">
    <citation type="journal article" date="2017" name="Mol. Biol. Evol.">
        <title>The 4-celled Tetrabaena socialis nuclear genome reveals the essential components for genetic control of cell number at the origin of multicellularity in the volvocine lineage.</title>
        <authorList>
            <person name="Featherston J."/>
            <person name="Arakaki Y."/>
            <person name="Hanschen E.R."/>
            <person name="Ferris P.J."/>
            <person name="Michod R.E."/>
            <person name="Olson B.J.S.C."/>
            <person name="Nozaki H."/>
            <person name="Durand P.M."/>
        </authorList>
    </citation>
    <scope>NUCLEOTIDE SEQUENCE [LARGE SCALE GENOMIC DNA]</scope>
    <source>
        <strain evidence="1 2">NIES-571</strain>
    </source>
</reference>
<dbReference type="EMBL" id="PGGS01000159">
    <property type="protein sequence ID" value="PNH07839.1"/>
    <property type="molecule type" value="Genomic_DNA"/>
</dbReference>
<dbReference type="Proteomes" id="UP000236333">
    <property type="component" value="Unassembled WGS sequence"/>
</dbReference>
<organism evidence="1 2">
    <name type="scientific">Tetrabaena socialis</name>
    <dbReference type="NCBI Taxonomy" id="47790"/>
    <lineage>
        <taxon>Eukaryota</taxon>
        <taxon>Viridiplantae</taxon>
        <taxon>Chlorophyta</taxon>
        <taxon>core chlorophytes</taxon>
        <taxon>Chlorophyceae</taxon>
        <taxon>CS clade</taxon>
        <taxon>Chlamydomonadales</taxon>
        <taxon>Tetrabaenaceae</taxon>
        <taxon>Tetrabaena</taxon>
    </lineage>
</organism>
<evidence type="ECO:0000313" key="2">
    <source>
        <dbReference type="Proteomes" id="UP000236333"/>
    </source>
</evidence>
<proteinExistence type="predicted"/>
<sequence length="131" mass="14160">MTVVGLADRVTALESSLFELKQQLARHLVRVRNVAAQVLLVAAAGFRDAPDKCRPFQQLSPEDSSVQALAAALGIAGGRSGDVHTMDEAVEEVVCYIDSSMQQQAKWECLVVLGYERIKAAARGRFEAASE</sequence>
<evidence type="ECO:0000313" key="1">
    <source>
        <dbReference type="EMBL" id="PNH07839.1"/>
    </source>
</evidence>
<name>A0A2J8A5P2_9CHLO</name>
<protein>
    <submittedName>
        <fullName evidence="1">Uncharacterized protein</fullName>
    </submittedName>
</protein>
<keyword evidence="2" id="KW-1185">Reference proteome</keyword>
<gene>
    <name evidence="1" type="ORF">TSOC_005689</name>
</gene>
<dbReference type="AlphaFoldDB" id="A0A2J8A5P2"/>
<accession>A0A2J8A5P2</accession>